<evidence type="ECO:0000256" key="6">
    <source>
        <dbReference type="ARBA" id="ARBA00066421"/>
    </source>
</evidence>
<dbReference type="FunFam" id="3.20.20.70:FF:000022">
    <property type="entry name" value="3-keto-L-gulonate-6-phosphate decarboxylase UlaD"/>
    <property type="match status" value="1"/>
</dbReference>
<evidence type="ECO:0000313" key="9">
    <source>
        <dbReference type="EMBL" id="HAE4732436.1"/>
    </source>
</evidence>
<reference evidence="9" key="2">
    <citation type="submission" date="2018-07" db="EMBL/GenBank/DDBJ databases">
        <authorList>
            <consortium name="NCBI Pathogen Detection Project"/>
        </authorList>
    </citation>
    <scope>NUCLEOTIDE SEQUENCE</scope>
    <source>
        <strain evidence="9">5039-68</strain>
    </source>
</reference>
<dbReference type="PANTHER" id="PTHR35039:SF3">
    <property type="entry name" value="3-KETO-L-GULONATE-6-PHOSPHATE DECARBOXYLASE SGBH-RELATED"/>
    <property type="match status" value="1"/>
</dbReference>
<dbReference type="SMART" id="SM00934">
    <property type="entry name" value="OMPdecase"/>
    <property type="match status" value="1"/>
</dbReference>
<evidence type="ECO:0000256" key="3">
    <source>
        <dbReference type="ARBA" id="ARBA00023277"/>
    </source>
</evidence>
<keyword evidence="2" id="KW-0456">Lyase</keyword>
<dbReference type="InterPro" id="IPR041710">
    <property type="entry name" value="HPS/KGPDC"/>
</dbReference>
<keyword evidence="1" id="KW-0210">Decarboxylase</keyword>
<evidence type="ECO:0000256" key="4">
    <source>
        <dbReference type="ARBA" id="ARBA00050573"/>
    </source>
</evidence>
<reference evidence="9" key="1">
    <citation type="journal article" date="2018" name="Genome Biol.">
        <title>SKESA: strategic k-mer extension for scrupulous assemblies.</title>
        <authorList>
            <person name="Souvorov A."/>
            <person name="Agarwala R."/>
            <person name="Lipman D.J."/>
        </authorList>
    </citation>
    <scope>NUCLEOTIDE SEQUENCE</scope>
    <source>
        <strain evidence="9">5039-68</strain>
    </source>
</reference>
<name>A0A731XU29_SALEE</name>
<comment type="catalytic activity">
    <reaction evidence="4">
        <text>3-dehydro-L-gulonate 6-phosphate + H(+) = L-xylulose 5-phosphate + CO2</text>
        <dbReference type="Rhea" id="RHEA:14353"/>
        <dbReference type="ChEBI" id="CHEBI:15378"/>
        <dbReference type="ChEBI" id="CHEBI:16526"/>
        <dbReference type="ChEBI" id="CHEBI:57829"/>
        <dbReference type="ChEBI" id="CHEBI:58774"/>
        <dbReference type="EC" id="4.1.1.85"/>
    </reaction>
    <physiologicalReaction direction="left-to-right" evidence="4">
        <dbReference type="Rhea" id="RHEA:14354"/>
    </physiologicalReaction>
</comment>
<dbReference type="InterPro" id="IPR011060">
    <property type="entry name" value="RibuloseP-bd_barrel"/>
</dbReference>
<dbReference type="PANTHER" id="PTHR35039">
    <property type="entry name" value="3-KETO-L-GULONATE-6-PHOSPHATE DECARBOXYLASE SGBH-RELATED"/>
    <property type="match status" value="1"/>
</dbReference>
<dbReference type="EC" id="4.1.1.85" evidence="6"/>
<dbReference type="NCBIfam" id="NF009831">
    <property type="entry name" value="PRK13305.1"/>
    <property type="match status" value="1"/>
</dbReference>
<gene>
    <name evidence="9" type="primary">ulaD</name>
    <name evidence="9" type="ORF">GND13_001655</name>
</gene>
<dbReference type="NCBIfam" id="NF009832">
    <property type="entry name" value="PRK13306.1"/>
    <property type="match status" value="1"/>
</dbReference>
<accession>A0A731XU29</accession>
<evidence type="ECO:0000256" key="2">
    <source>
        <dbReference type="ARBA" id="ARBA00023239"/>
    </source>
</evidence>
<comment type="similarity">
    <text evidence="5">Belongs to the HPS/KGPDC family. KGPDC subfamily.</text>
</comment>
<dbReference type="InterPro" id="IPR013785">
    <property type="entry name" value="Aldolase_TIM"/>
</dbReference>
<dbReference type="InterPro" id="IPR001754">
    <property type="entry name" value="OMPdeCOase_dom"/>
</dbReference>
<comment type="caution">
    <text evidence="9">The sequence shown here is derived from an EMBL/GenBank/DDBJ whole genome shotgun (WGS) entry which is preliminary data.</text>
</comment>
<evidence type="ECO:0000256" key="5">
    <source>
        <dbReference type="ARBA" id="ARBA00061676"/>
    </source>
</evidence>
<evidence type="ECO:0000259" key="8">
    <source>
        <dbReference type="SMART" id="SM00934"/>
    </source>
</evidence>
<organism evidence="9">
    <name type="scientific">Salmonella enterica subsp. VII serovar 40:z4,z24:[z39]</name>
    <dbReference type="NCBI Taxonomy" id="1967625"/>
    <lineage>
        <taxon>Bacteria</taxon>
        <taxon>Pseudomonadati</taxon>
        <taxon>Pseudomonadota</taxon>
        <taxon>Gammaproteobacteria</taxon>
        <taxon>Enterobacterales</taxon>
        <taxon>Enterobacteriaceae</taxon>
        <taxon>Salmonella</taxon>
    </lineage>
</organism>
<dbReference type="GO" id="GO:0004590">
    <property type="term" value="F:orotidine-5'-phosphate decarboxylase activity"/>
    <property type="evidence" value="ECO:0007669"/>
    <property type="project" value="InterPro"/>
</dbReference>
<protein>
    <recommendedName>
        <fullName evidence="7">3-dehydro-L-gulonate-6-phosphate decarboxylase</fullName>
        <ecNumber evidence="6">4.1.1.85</ecNumber>
    </recommendedName>
    <alternativeName>
        <fullName evidence="7">3-dehydro-L-gulonate-6-phosphate decarboxylase</fullName>
    </alternativeName>
</protein>
<dbReference type="AlphaFoldDB" id="A0A731XU29"/>
<evidence type="ECO:0000256" key="7">
    <source>
        <dbReference type="ARBA" id="ARBA00080293"/>
    </source>
</evidence>
<sequence>MRSRPLLQLALDHTNLQTAQRDVALLRDHIDIVEAGTILCLTEGISAVKALRAQCPDKIIVADWKVADAGETLAQQAFGAGADWMTIICAAPLATVEKGHTVAQSCGGEIQIELFGNWTLDDARNWYRIGVRQAIYHRGRDAQASGQQWGEADLARMKALSDIGLELSITGGITPADLSLFKDIRVKAFIAGRALAGALHPAQAAAEFHAQIDAIWGKPNA</sequence>
<dbReference type="EMBL" id="DAASAS010000009">
    <property type="protein sequence ID" value="HAE4732436.1"/>
    <property type="molecule type" value="Genomic_DNA"/>
</dbReference>
<proteinExistence type="inferred from homology"/>
<dbReference type="SUPFAM" id="SSF51366">
    <property type="entry name" value="Ribulose-phoshate binding barrel"/>
    <property type="match status" value="1"/>
</dbReference>
<dbReference type="Pfam" id="PF00215">
    <property type="entry name" value="OMPdecase"/>
    <property type="match status" value="1"/>
</dbReference>
<keyword evidence="3" id="KW-0119">Carbohydrate metabolism</keyword>
<dbReference type="GO" id="GO:0006207">
    <property type="term" value="P:'de novo' pyrimidine nucleobase biosynthetic process"/>
    <property type="evidence" value="ECO:0007669"/>
    <property type="project" value="InterPro"/>
</dbReference>
<evidence type="ECO:0000256" key="1">
    <source>
        <dbReference type="ARBA" id="ARBA00022793"/>
    </source>
</evidence>
<dbReference type="Gene3D" id="3.20.20.70">
    <property type="entry name" value="Aldolase class I"/>
    <property type="match status" value="1"/>
</dbReference>
<dbReference type="CDD" id="cd04726">
    <property type="entry name" value="KGPDC_HPS"/>
    <property type="match status" value="1"/>
</dbReference>
<dbReference type="GO" id="GO:0033982">
    <property type="term" value="F:3-dehydro-L-gulonate-6-phosphate decarboxylase activity"/>
    <property type="evidence" value="ECO:0007669"/>
    <property type="project" value="UniProtKB-EC"/>
</dbReference>
<feature type="domain" description="Orotidine 5'-phosphate decarboxylase" evidence="8">
    <location>
        <begin position="6"/>
        <end position="208"/>
    </location>
</feature>
<dbReference type="GO" id="GO:0019854">
    <property type="term" value="P:L-ascorbic acid catabolic process"/>
    <property type="evidence" value="ECO:0007669"/>
    <property type="project" value="TreeGrafter"/>
</dbReference>